<dbReference type="GO" id="GO:0046872">
    <property type="term" value="F:metal ion binding"/>
    <property type="evidence" value="ECO:0007669"/>
    <property type="project" value="UniProtKB-KW"/>
</dbReference>
<feature type="domain" description="Cupin type-2" evidence="2">
    <location>
        <begin position="40"/>
        <end position="111"/>
    </location>
</feature>
<sequence length="162" mass="17540">MNRVDADDLDWDDTDRGGSVGWRRKRLAAAAGGEQVGCSLYELPPGKRAWPYHYHAANEEALYVLAGEGTLRHADGTAPLREGDYVALPAGAEGAHRVINDGEDTLRYLAVSTMRDPEVLVYPDSDKVGAISGAAPGGDGERDVDAYFRRGDAVDYWDGETE</sequence>
<gene>
    <name evidence="3" type="ORF">ACFQL9_17330</name>
</gene>
<proteinExistence type="predicted"/>
<dbReference type="InterPro" id="IPR011051">
    <property type="entry name" value="RmlC_Cupin_sf"/>
</dbReference>
<dbReference type="AlphaFoldDB" id="A0ABD5WIN5"/>
<comment type="caution">
    <text evidence="3">The sequence shown here is derived from an EMBL/GenBank/DDBJ whole genome shotgun (WGS) entry which is preliminary data.</text>
</comment>
<dbReference type="SUPFAM" id="SSF51182">
    <property type="entry name" value="RmlC-like cupins"/>
    <property type="match status" value="1"/>
</dbReference>
<protein>
    <submittedName>
        <fullName evidence="3">Cupin domain-containing protein</fullName>
    </submittedName>
</protein>
<dbReference type="PANTHER" id="PTHR35848:SF6">
    <property type="entry name" value="CUPIN TYPE-2 DOMAIN-CONTAINING PROTEIN"/>
    <property type="match status" value="1"/>
</dbReference>
<dbReference type="RefSeq" id="WP_349770450.1">
    <property type="nucleotide sequence ID" value="NZ_CP126154.1"/>
</dbReference>
<reference evidence="3 4" key="1">
    <citation type="journal article" date="2019" name="Int. J. Syst. Evol. Microbiol.">
        <title>The Global Catalogue of Microorganisms (GCM) 10K type strain sequencing project: providing services to taxonomists for standard genome sequencing and annotation.</title>
        <authorList>
            <consortium name="The Broad Institute Genomics Platform"/>
            <consortium name="The Broad Institute Genome Sequencing Center for Infectious Disease"/>
            <person name="Wu L."/>
            <person name="Ma J."/>
        </authorList>
    </citation>
    <scope>NUCLEOTIDE SEQUENCE [LARGE SCALE GENOMIC DNA]</scope>
    <source>
        <strain evidence="3 4">DT31</strain>
    </source>
</reference>
<evidence type="ECO:0000313" key="4">
    <source>
        <dbReference type="Proteomes" id="UP001596461"/>
    </source>
</evidence>
<dbReference type="GeneID" id="81124652"/>
<evidence type="ECO:0000259" key="2">
    <source>
        <dbReference type="Pfam" id="PF07883"/>
    </source>
</evidence>
<dbReference type="CDD" id="cd02224">
    <property type="entry name" value="cupin_SPO2919-like"/>
    <property type="match status" value="1"/>
</dbReference>
<name>A0ABD5WIN5_9EURY</name>
<dbReference type="InterPro" id="IPR051610">
    <property type="entry name" value="GPI/OXD"/>
</dbReference>
<accession>A0ABD5WIN5</accession>
<dbReference type="Gene3D" id="2.60.120.10">
    <property type="entry name" value="Jelly Rolls"/>
    <property type="match status" value="1"/>
</dbReference>
<dbReference type="Pfam" id="PF07883">
    <property type="entry name" value="Cupin_2"/>
    <property type="match status" value="1"/>
</dbReference>
<keyword evidence="1" id="KW-0479">Metal-binding</keyword>
<dbReference type="Proteomes" id="UP001596461">
    <property type="component" value="Unassembled WGS sequence"/>
</dbReference>
<dbReference type="InterPro" id="IPR013096">
    <property type="entry name" value="Cupin_2"/>
</dbReference>
<organism evidence="3 4">
    <name type="scientific">Halobaculum lipolyticum</name>
    <dbReference type="NCBI Taxonomy" id="3032001"/>
    <lineage>
        <taxon>Archaea</taxon>
        <taxon>Methanobacteriati</taxon>
        <taxon>Methanobacteriota</taxon>
        <taxon>Stenosarchaea group</taxon>
        <taxon>Halobacteria</taxon>
        <taxon>Halobacteriales</taxon>
        <taxon>Haloferacaceae</taxon>
        <taxon>Halobaculum</taxon>
    </lineage>
</organism>
<evidence type="ECO:0000313" key="3">
    <source>
        <dbReference type="EMBL" id="MFC7071410.1"/>
    </source>
</evidence>
<dbReference type="PANTHER" id="PTHR35848">
    <property type="entry name" value="OXALATE-BINDING PROTEIN"/>
    <property type="match status" value="1"/>
</dbReference>
<dbReference type="EMBL" id="JBHTAH010000025">
    <property type="protein sequence ID" value="MFC7071410.1"/>
    <property type="molecule type" value="Genomic_DNA"/>
</dbReference>
<keyword evidence="4" id="KW-1185">Reference proteome</keyword>
<dbReference type="InterPro" id="IPR014710">
    <property type="entry name" value="RmlC-like_jellyroll"/>
</dbReference>
<evidence type="ECO:0000256" key="1">
    <source>
        <dbReference type="ARBA" id="ARBA00022723"/>
    </source>
</evidence>